<dbReference type="InterPro" id="IPR052196">
    <property type="entry name" value="Bact_Kbp"/>
</dbReference>
<evidence type="ECO:0000313" key="5">
    <source>
        <dbReference type="Proteomes" id="UP001519311"/>
    </source>
</evidence>
<dbReference type="Pfam" id="PF01476">
    <property type="entry name" value="LysM"/>
    <property type="match status" value="1"/>
</dbReference>
<dbReference type="InterPro" id="IPR018392">
    <property type="entry name" value="LysM"/>
</dbReference>
<feature type="transmembrane region" description="Helical" evidence="2">
    <location>
        <begin position="46"/>
        <end position="67"/>
    </location>
</feature>
<comment type="caution">
    <text evidence="4">The sequence shown here is derived from an EMBL/GenBank/DDBJ whole genome shotgun (WGS) entry which is preliminary data.</text>
</comment>
<protein>
    <submittedName>
        <fullName evidence="4">Nucleoid-associated protein YgaU</fullName>
    </submittedName>
</protein>
<dbReference type="EMBL" id="JAGINS010000002">
    <property type="protein sequence ID" value="MBP2363413.1"/>
    <property type="molecule type" value="Genomic_DNA"/>
</dbReference>
<dbReference type="RefSeq" id="WP_209471437.1">
    <property type="nucleotide sequence ID" value="NZ_BMWJ01000023.1"/>
</dbReference>
<dbReference type="PROSITE" id="PS51782">
    <property type="entry name" value="LYSM"/>
    <property type="match status" value="1"/>
</dbReference>
<dbReference type="InterPro" id="IPR036779">
    <property type="entry name" value="LysM_dom_sf"/>
</dbReference>
<feature type="transmembrane region" description="Helical" evidence="2">
    <location>
        <begin position="74"/>
        <end position="96"/>
    </location>
</feature>
<evidence type="ECO:0000259" key="3">
    <source>
        <dbReference type="PROSITE" id="PS51782"/>
    </source>
</evidence>
<name>A0ABS4VI31_9ACTN</name>
<dbReference type="Proteomes" id="UP001519311">
    <property type="component" value="Unassembled WGS sequence"/>
</dbReference>
<dbReference type="PANTHER" id="PTHR34700:SF4">
    <property type="entry name" value="PHAGE-LIKE ELEMENT PBSX PROTEIN XKDP"/>
    <property type="match status" value="1"/>
</dbReference>
<feature type="compositionally biased region" description="Basic and acidic residues" evidence="1">
    <location>
        <begin position="368"/>
        <end position="378"/>
    </location>
</feature>
<keyword evidence="2" id="KW-0472">Membrane</keyword>
<evidence type="ECO:0000313" key="4">
    <source>
        <dbReference type="EMBL" id="MBP2363413.1"/>
    </source>
</evidence>
<keyword evidence="5" id="KW-1185">Reference proteome</keyword>
<feature type="compositionally biased region" description="Pro residues" evidence="1">
    <location>
        <begin position="387"/>
        <end position="407"/>
    </location>
</feature>
<dbReference type="SMART" id="SM01043">
    <property type="entry name" value="BTAD"/>
    <property type="match status" value="1"/>
</dbReference>
<feature type="compositionally biased region" description="Polar residues" evidence="1">
    <location>
        <begin position="835"/>
        <end position="847"/>
    </location>
</feature>
<feature type="transmembrane region" description="Helical" evidence="2">
    <location>
        <begin position="21"/>
        <end position="40"/>
    </location>
</feature>
<dbReference type="InterPro" id="IPR005158">
    <property type="entry name" value="BTAD"/>
</dbReference>
<dbReference type="SMART" id="SM00257">
    <property type="entry name" value="LysM"/>
    <property type="match status" value="1"/>
</dbReference>
<accession>A0ABS4VI31</accession>
<keyword evidence="2" id="KW-0812">Transmembrane</keyword>
<sequence length="1099" mass="114268">MPESPTGLSRRPSRPARRKGAGLWAVLRALISLVVLAALLAGLPMLLWWATGVVAPAGIDALGNLLGTQDSGQVFLLVLAAAGWVGWGMFAVSVLVEIPAQLRGRTAPQLRLLVGQRAAATLVGAVLLALPTGTALAASASPAAAAPAVATVASASVSTQQDTAKQAESDANRQAAHTVADTKPAESLWSIAQDRLGDGNRWEEIAALNDGLTMSDGQTFRADLPIHPGWVLHLPADARPTTPVAGPDVGDGEEGGLRAQGGGKQAATGEEYVVEAGDSLSKIATDELGDESKYPEIFELNKGEAQPDGGHFTNPDHIFPGQNLTLPAPATAPDDTEPGSGDQLGPNAPAPQTPDDAGQSDNAQPDEAEQHNDDKGQGDVEQGEPTPASPSAPAPAPSTAPGPPPGAEPSQAEPSAEAAPEASEDGDDDGVVQEVALVAGIGALLAASLAGALGVKRILQQRHRRAGETIAIDADPSLLEQIFNTTGEPASAVLLDTALRTLAGQADGGVELPVVRGARITGQSVHLLVEDKSATPLPPFTGGDELGVWVLDPAAALLDEAAALEVPAPCPGLVTLGATEDGDLLLVDLMHRVLLLDGEPDDVLAVTRALALEAGTCGWSDHTDIITVGLGSRLAALLPKGRVQTMAKLQSVVADLGSLLLEVHQQDETAPAPLPWILICAGDIDGDQVWQLADALSAARTLPIAVVLPANDATRQAFPDADTIPAAPDTPVELPELAGRPIQLQRLTDEQYRSFIHALEVTEEPAQPATGAWKLSEDHAHIATTPLTGAHTVYLDDGAADPGNPFPALLASAAPDRQAETTQEANGSVPAASPGSPTVPAQATPSDGTEDEDLETPEIRILGPLQVSSISSSGNATKVGALAALIHLRPGRSADALCTAMDPVNPWSTRTLQSRLSEIRARFGADADGQPYLPRPKNGYSFGPGIRCDWARFQKLATRGLAAGPGTGIPDLENALGLVRGKPLEGQDYPWADSIQQEVISRVVDVTHTLAAWLTEGDNPDMDAARHAVLRGLDVDETSEVLYRDWMHIEWATGNTLGVRKVIARLQQVARSYDISLEPLTEQTMSLVLSDSHQKATTR</sequence>
<feature type="domain" description="LysM" evidence="3">
    <location>
        <begin position="270"/>
        <end position="326"/>
    </location>
</feature>
<evidence type="ECO:0000256" key="2">
    <source>
        <dbReference type="SAM" id="Phobius"/>
    </source>
</evidence>
<dbReference type="PANTHER" id="PTHR34700">
    <property type="entry name" value="POTASSIUM BINDING PROTEIN KBP"/>
    <property type="match status" value="1"/>
</dbReference>
<feature type="compositionally biased region" description="Low complexity" evidence="1">
    <location>
        <begin position="324"/>
        <end position="333"/>
    </location>
</feature>
<reference evidence="4 5" key="1">
    <citation type="submission" date="2021-03" db="EMBL/GenBank/DDBJ databases">
        <title>Sequencing the genomes of 1000 actinobacteria strains.</title>
        <authorList>
            <person name="Klenk H.-P."/>
        </authorList>
    </citation>
    <scope>NUCLEOTIDE SEQUENCE [LARGE SCALE GENOMIC DNA]</scope>
    <source>
        <strain evidence="4 5">DSM 40843</strain>
    </source>
</reference>
<dbReference type="CDD" id="cd00118">
    <property type="entry name" value="LysM"/>
    <property type="match status" value="1"/>
</dbReference>
<feature type="region of interest" description="Disordered" evidence="1">
    <location>
        <begin position="302"/>
        <end position="427"/>
    </location>
</feature>
<feature type="region of interest" description="Disordered" evidence="1">
    <location>
        <begin position="161"/>
        <end position="182"/>
    </location>
</feature>
<feature type="compositionally biased region" description="Low complexity" evidence="1">
    <location>
        <begin position="408"/>
        <end position="421"/>
    </location>
</feature>
<evidence type="ECO:0000256" key="1">
    <source>
        <dbReference type="SAM" id="MobiDB-lite"/>
    </source>
</evidence>
<organism evidence="4 5">
    <name type="scientific">Streptomyces clavifer</name>
    <dbReference type="NCBI Taxonomy" id="68188"/>
    <lineage>
        <taxon>Bacteria</taxon>
        <taxon>Bacillati</taxon>
        <taxon>Actinomycetota</taxon>
        <taxon>Actinomycetes</taxon>
        <taxon>Kitasatosporales</taxon>
        <taxon>Streptomycetaceae</taxon>
        <taxon>Streptomyces</taxon>
    </lineage>
</organism>
<gene>
    <name evidence="4" type="ORF">JOF59_005905</name>
</gene>
<keyword evidence="2" id="KW-1133">Transmembrane helix</keyword>
<dbReference type="Gene3D" id="3.10.350.10">
    <property type="entry name" value="LysM domain"/>
    <property type="match status" value="2"/>
</dbReference>
<proteinExistence type="predicted"/>
<feature type="region of interest" description="Disordered" evidence="1">
    <location>
        <begin position="814"/>
        <end position="857"/>
    </location>
</feature>